<sequence>MSDNAEVTIHSCFISPLPYLPVGYQFDPAQPMQLVPFVHFSKLLEPITICRECYNRAITTWDVLKLNRLSAERTAKSSIATTISGFSKFAASINSCRHPMFDDLHSPAIREARTVHSVLGHEARAGSVKRKPRMTYIIIYSIGNSPRLSPPTRLSEVRLRAYHRALKEINNYWYGAKPHHVNAPFVRSVLTRLTPFVNSALWNKLPWDESLAIHYLHNKMRLHEWKSGMTKDSATEKGREDAVRDFLRYKRGILWLKFAYEQLIWYRTDSVEYSIAYQRLDADYRPWCSNEIRRRSNQPISLFTFEVGAHGDRVIAFNENFHRAEKQTESDLRSANLITKIRAPSALTKYGEQAMVYLSTRYWLESHDGYNTLSKTIDAMRWIEDGVARGYPQDEIDILARRAVTQNVSASVFESVPSRS</sequence>
<name>A0ACC2WL08_9TREE</name>
<gene>
    <name evidence="1" type="ORF">QFC22_006421</name>
</gene>
<accession>A0ACC2WL08</accession>
<reference evidence="1" key="1">
    <citation type="submission" date="2023-04" db="EMBL/GenBank/DDBJ databases">
        <title>Draft Genome sequencing of Naganishia species isolated from polar environments using Oxford Nanopore Technology.</title>
        <authorList>
            <person name="Leo P."/>
            <person name="Venkateswaran K."/>
        </authorList>
    </citation>
    <scope>NUCLEOTIDE SEQUENCE</scope>
    <source>
        <strain evidence="1">MNA-CCFEE 5425</strain>
    </source>
</reference>
<evidence type="ECO:0000313" key="2">
    <source>
        <dbReference type="Proteomes" id="UP001243375"/>
    </source>
</evidence>
<organism evidence="1 2">
    <name type="scientific">Naganishia vaughanmartiniae</name>
    <dbReference type="NCBI Taxonomy" id="1424756"/>
    <lineage>
        <taxon>Eukaryota</taxon>
        <taxon>Fungi</taxon>
        <taxon>Dikarya</taxon>
        <taxon>Basidiomycota</taxon>
        <taxon>Agaricomycotina</taxon>
        <taxon>Tremellomycetes</taxon>
        <taxon>Filobasidiales</taxon>
        <taxon>Filobasidiaceae</taxon>
        <taxon>Naganishia</taxon>
    </lineage>
</organism>
<proteinExistence type="predicted"/>
<dbReference type="EMBL" id="JASBWU010000028">
    <property type="protein sequence ID" value="KAJ9111762.1"/>
    <property type="molecule type" value="Genomic_DNA"/>
</dbReference>
<evidence type="ECO:0000313" key="1">
    <source>
        <dbReference type="EMBL" id="KAJ9111762.1"/>
    </source>
</evidence>
<keyword evidence="2" id="KW-1185">Reference proteome</keyword>
<comment type="caution">
    <text evidence="1">The sequence shown here is derived from an EMBL/GenBank/DDBJ whole genome shotgun (WGS) entry which is preliminary data.</text>
</comment>
<dbReference type="Proteomes" id="UP001243375">
    <property type="component" value="Unassembled WGS sequence"/>
</dbReference>
<protein>
    <submittedName>
        <fullName evidence="1">Uncharacterized protein</fullName>
    </submittedName>
</protein>